<dbReference type="Proteomes" id="UP000078284">
    <property type="component" value="Chromosome 3"/>
</dbReference>
<reference evidence="7" key="1">
    <citation type="journal article" date="2016" name="Proc. Natl. Acad. Sci. U.S.A.">
        <title>Chromosome-level assembly of Arabidopsis thaliana Ler reveals the extent of translocation and inversion polymorphisms.</title>
        <authorList>
            <person name="Zapata L."/>
            <person name="Ding J."/>
            <person name="Willing E.M."/>
            <person name="Hartwig B."/>
            <person name="Bezdan D."/>
            <person name="Jiao W.B."/>
            <person name="Patel V."/>
            <person name="Velikkakam James G."/>
            <person name="Koornneef M."/>
            <person name="Ossowski S."/>
            <person name="Schneeberger K."/>
        </authorList>
    </citation>
    <scope>NUCLEOTIDE SEQUENCE [LARGE SCALE GENOMIC DNA]</scope>
    <source>
        <strain evidence="7">cv. Landsberg erecta</strain>
    </source>
</reference>
<evidence type="ECO:0000313" key="6">
    <source>
        <dbReference type="EMBL" id="VYS61106.1"/>
    </source>
</evidence>
<sequence length="74" mass="7699">MASRNSVAVIALFAFVFAVISPFAGAQSLAPAPSPTSDGTSIDQGIAYLLMVVALVLTYLIHPLDASSSSYTFF</sequence>
<keyword evidence="2" id="KW-0732">Signal</keyword>
<evidence type="ECO:0000313" key="9">
    <source>
        <dbReference type="Proteomes" id="UP000434276"/>
    </source>
</evidence>
<keyword evidence="1" id="KW-0812">Transmembrane</keyword>
<keyword evidence="1" id="KW-1133">Transmembrane helix</keyword>
<dbReference type="Proteomes" id="UP000434276">
    <property type="component" value="Unassembled WGS sequence"/>
</dbReference>
<keyword evidence="1" id="KW-0472">Membrane</keyword>
<dbReference type="Proteomes" id="UP000516314">
    <property type="component" value="Chromosome 3"/>
</dbReference>
<reference evidence="4 10" key="4">
    <citation type="submission" date="2020-09" db="EMBL/GenBank/DDBJ databases">
        <authorList>
            <person name="Ashkenazy H."/>
        </authorList>
    </citation>
    <scope>NUCLEOTIDE SEQUENCE [LARGE SCALE GENOMIC DNA]</scope>
    <source>
        <strain evidence="10">cv. Cdm-0</strain>
    </source>
</reference>
<feature type="transmembrane region" description="Helical" evidence="1">
    <location>
        <begin position="42"/>
        <end position="61"/>
    </location>
</feature>
<dbReference type="EMBL" id="LUHQ01000003">
    <property type="protein sequence ID" value="OAP02211.1"/>
    <property type="molecule type" value="Genomic_DNA"/>
</dbReference>
<dbReference type="Proteomes" id="UP000426265">
    <property type="component" value="Unassembled WGS sequence"/>
</dbReference>
<protein>
    <submittedName>
        <fullName evidence="4">(thale cress) hypothetical protein</fullName>
    </submittedName>
    <submittedName>
        <fullName evidence="5">AtAGP20</fullName>
    </submittedName>
</protein>
<dbReference type="ExpressionAtlas" id="A0A178V933">
    <property type="expression patterns" value="baseline and differential"/>
</dbReference>
<accession>A0A178V933</accession>
<proteinExistence type="predicted"/>
<evidence type="ECO:0000313" key="10">
    <source>
        <dbReference type="Proteomes" id="UP000516314"/>
    </source>
</evidence>
<reference evidence="5" key="2">
    <citation type="submission" date="2016-03" db="EMBL/GenBank/DDBJ databases">
        <title>Full-length assembly of Arabidopsis thaliana Ler reveals the complement of translocations and inversions.</title>
        <authorList>
            <person name="Zapata L."/>
            <person name="Schneeberger K."/>
            <person name="Ossowski S."/>
        </authorList>
    </citation>
    <scope>NUCLEOTIDE SEQUENCE [LARGE SCALE GENOMIC DNA]</scope>
    <source>
        <tissue evidence="5">Leaf</tissue>
    </source>
</reference>
<evidence type="ECO:0000313" key="3">
    <source>
        <dbReference type="EMBL" id="CAA0387892.1"/>
    </source>
</evidence>
<dbReference type="Pfam" id="PF06376">
    <property type="entry name" value="AGP"/>
    <property type="match status" value="1"/>
</dbReference>
<dbReference type="EMBL" id="LR881468">
    <property type="protein sequence ID" value="CAD5326467.1"/>
    <property type="molecule type" value="Genomic_DNA"/>
</dbReference>
<dbReference type="AlphaFoldDB" id="A0A178V933"/>
<evidence type="ECO:0000313" key="7">
    <source>
        <dbReference type="Proteomes" id="UP000078284"/>
    </source>
</evidence>
<dbReference type="OrthoDB" id="777504at2759"/>
<feature type="signal peptide" evidence="2">
    <location>
        <begin position="1"/>
        <end position="26"/>
    </location>
</feature>
<dbReference type="InterPro" id="IPR009424">
    <property type="entry name" value="AGP16/20/22/41"/>
</dbReference>
<reference evidence="3 9" key="3">
    <citation type="submission" date="2019-12" db="EMBL/GenBank/DDBJ databases">
        <authorList>
            <person name="Jiao W.-B."/>
            <person name="Schneeberger K."/>
        </authorList>
    </citation>
    <scope>NUCLEOTIDE SEQUENCE [LARGE SCALE GENOMIC DNA]</scope>
    <source>
        <strain evidence="8">cv. An-1</strain>
        <strain evidence="9">cv. C24</strain>
    </source>
</reference>
<feature type="chain" id="PRO_5038213855" evidence="2">
    <location>
        <begin position="27"/>
        <end position="74"/>
    </location>
</feature>
<dbReference type="PANTHER" id="PTHR33374">
    <property type="entry name" value="ARABINOGALACTAN PROTEIN 20"/>
    <property type="match status" value="1"/>
</dbReference>
<dbReference type="KEGG" id="ath:AT3G61640"/>
<name>A0A178V933_ARATH</name>
<evidence type="ECO:0000256" key="1">
    <source>
        <dbReference type="SAM" id="Phobius"/>
    </source>
</evidence>
<organism evidence="5 7">
    <name type="scientific">Arabidopsis thaliana</name>
    <name type="common">Mouse-ear cress</name>
    <dbReference type="NCBI Taxonomy" id="3702"/>
    <lineage>
        <taxon>Eukaryota</taxon>
        <taxon>Viridiplantae</taxon>
        <taxon>Streptophyta</taxon>
        <taxon>Embryophyta</taxon>
        <taxon>Tracheophyta</taxon>
        <taxon>Spermatophyta</taxon>
        <taxon>Magnoliopsida</taxon>
        <taxon>eudicotyledons</taxon>
        <taxon>Gunneridae</taxon>
        <taxon>Pentapetalae</taxon>
        <taxon>rosids</taxon>
        <taxon>malvids</taxon>
        <taxon>Brassicales</taxon>
        <taxon>Brassicaceae</taxon>
        <taxon>Camelineae</taxon>
        <taxon>Arabidopsis</taxon>
    </lineage>
</organism>
<accession>A0A5S9XNM5</accession>
<dbReference type="EMBL" id="CACRSJ010000106">
    <property type="protein sequence ID" value="VYS61106.1"/>
    <property type="molecule type" value="Genomic_DNA"/>
</dbReference>
<evidence type="ECO:0000313" key="5">
    <source>
        <dbReference type="EMBL" id="OAP02211.1"/>
    </source>
</evidence>
<dbReference type="OMA" id="IFAISMP"/>
<evidence type="ECO:0000313" key="4">
    <source>
        <dbReference type="EMBL" id="CAD5326467.1"/>
    </source>
</evidence>
<evidence type="ECO:0000313" key="8">
    <source>
        <dbReference type="Proteomes" id="UP000426265"/>
    </source>
</evidence>
<gene>
    <name evidence="5" type="ordered locus">AXX17_At3g55930</name>
    <name evidence="6" type="ORF">AN1_LOCUS16539</name>
    <name evidence="4" type="ORF">AT9943_LOCUS14232</name>
    <name evidence="3" type="ORF">C24_LOCUS16418</name>
</gene>
<evidence type="ECO:0000256" key="2">
    <source>
        <dbReference type="SAM" id="SignalP"/>
    </source>
</evidence>
<dbReference type="EMBL" id="CACSHJ010000089">
    <property type="protein sequence ID" value="CAA0387892.1"/>
    <property type="molecule type" value="Genomic_DNA"/>
</dbReference>